<accession>A0A0F9REF3</accession>
<gene>
    <name evidence="1" type="ORF">LCGC14_0983890</name>
</gene>
<evidence type="ECO:0000313" key="1">
    <source>
        <dbReference type="EMBL" id="KKN15653.1"/>
    </source>
</evidence>
<name>A0A0F9REF3_9ZZZZ</name>
<reference evidence="1" key="1">
    <citation type="journal article" date="2015" name="Nature">
        <title>Complex archaea that bridge the gap between prokaryotes and eukaryotes.</title>
        <authorList>
            <person name="Spang A."/>
            <person name="Saw J.H."/>
            <person name="Jorgensen S.L."/>
            <person name="Zaremba-Niedzwiedzka K."/>
            <person name="Martijn J."/>
            <person name="Lind A.E."/>
            <person name="van Eijk R."/>
            <person name="Schleper C."/>
            <person name="Guy L."/>
            <person name="Ettema T.J."/>
        </authorList>
    </citation>
    <scope>NUCLEOTIDE SEQUENCE</scope>
</reference>
<protein>
    <submittedName>
        <fullName evidence="1">Uncharacterized protein</fullName>
    </submittedName>
</protein>
<dbReference type="AlphaFoldDB" id="A0A0F9REF3"/>
<proteinExistence type="predicted"/>
<comment type="caution">
    <text evidence="1">The sequence shown here is derived from an EMBL/GenBank/DDBJ whole genome shotgun (WGS) entry which is preliminary data.</text>
</comment>
<organism evidence="1">
    <name type="scientific">marine sediment metagenome</name>
    <dbReference type="NCBI Taxonomy" id="412755"/>
    <lineage>
        <taxon>unclassified sequences</taxon>
        <taxon>metagenomes</taxon>
        <taxon>ecological metagenomes</taxon>
    </lineage>
</organism>
<dbReference type="EMBL" id="LAZR01003692">
    <property type="protein sequence ID" value="KKN15653.1"/>
    <property type="molecule type" value="Genomic_DNA"/>
</dbReference>
<sequence>MSIYPDERQKSFGKFHHNKETVNGVSLAEGQKLFIDDRPALIIRAWANGVQTDHLVAVCAKPYGHIPAGDVAHLMMETELALDPKTPTYRDLRIRVANRQDDFDVMAYSDQLAKKYEDS</sequence>